<evidence type="ECO:0000313" key="1">
    <source>
        <dbReference type="EMBL" id="WTS17078.1"/>
    </source>
</evidence>
<dbReference type="EMBL" id="CP108195">
    <property type="protein sequence ID" value="WTS17078.1"/>
    <property type="molecule type" value="Genomic_DNA"/>
</dbReference>
<protein>
    <submittedName>
        <fullName evidence="1">Uncharacterized protein</fullName>
    </submittedName>
</protein>
<gene>
    <name evidence="1" type="ORF">OHU69_42170</name>
</gene>
<reference evidence="1" key="1">
    <citation type="submission" date="2022-10" db="EMBL/GenBank/DDBJ databases">
        <title>The complete genomes of actinobacterial strains from the NBC collection.</title>
        <authorList>
            <person name="Joergensen T.S."/>
            <person name="Alvarez Arevalo M."/>
            <person name="Sterndorff E.B."/>
            <person name="Faurdal D."/>
            <person name="Vuksanovic O."/>
            <person name="Mourched A.-S."/>
            <person name="Charusanti P."/>
            <person name="Shaw S."/>
            <person name="Blin K."/>
            <person name="Weber T."/>
        </authorList>
    </citation>
    <scope>NUCLEOTIDE SEQUENCE</scope>
    <source>
        <strain evidence="1">NBC_00119</strain>
    </source>
</reference>
<sequence>MDSPKNRTSQLEALIQHAFAAPPHTETFATLIRVTAPVPDELDEDVRRALLAALQATADRFGHIVAPDGSTLWAEVDRAPVTRKGHS</sequence>
<dbReference type="AlphaFoldDB" id="A0AAU1UHF4"/>
<organism evidence="1">
    <name type="scientific">Streptomyces sp. NBC_00119</name>
    <dbReference type="NCBI Taxonomy" id="2975659"/>
    <lineage>
        <taxon>Bacteria</taxon>
        <taxon>Bacillati</taxon>
        <taxon>Actinomycetota</taxon>
        <taxon>Actinomycetes</taxon>
        <taxon>Kitasatosporales</taxon>
        <taxon>Streptomycetaceae</taxon>
        <taxon>Streptomyces</taxon>
    </lineage>
</organism>
<name>A0AAU1UHF4_9ACTN</name>
<proteinExistence type="predicted"/>
<accession>A0AAU1UHF4</accession>